<gene>
    <name evidence="3" type="ORF">Tci_238231</name>
</gene>
<name>A0A699GWU9_TANCI</name>
<evidence type="ECO:0000256" key="2">
    <source>
        <dbReference type="SAM" id="SignalP"/>
    </source>
</evidence>
<dbReference type="AlphaFoldDB" id="A0A699GWU9"/>
<accession>A0A699GWU9</accession>
<comment type="caution">
    <text evidence="3">The sequence shown here is derived from an EMBL/GenBank/DDBJ whole genome shotgun (WGS) entry which is preliminary data.</text>
</comment>
<organism evidence="3">
    <name type="scientific">Tanacetum cinerariifolium</name>
    <name type="common">Dalmatian daisy</name>
    <name type="synonym">Chrysanthemum cinerariifolium</name>
    <dbReference type="NCBI Taxonomy" id="118510"/>
    <lineage>
        <taxon>Eukaryota</taxon>
        <taxon>Viridiplantae</taxon>
        <taxon>Streptophyta</taxon>
        <taxon>Embryophyta</taxon>
        <taxon>Tracheophyta</taxon>
        <taxon>Spermatophyta</taxon>
        <taxon>Magnoliopsida</taxon>
        <taxon>eudicotyledons</taxon>
        <taxon>Gunneridae</taxon>
        <taxon>Pentapetalae</taxon>
        <taxon>asterids</taxon>
        <taxon>campanulids</taxon>
        <taxon>Asterales</taxon>
        <taxon>Asteraceae</taxon>
        <taxon>Asteroideae</taxon>
        <taxon>Anthemideae</taxon>
        <taxon>Anthemidinae</taxon>
        <taxon>Tanacetum</taxon>
    </lineage>
</organism>
<protein>
    <submittedName>
        <fullName evidence="3">Uncharacterized protein</fullName>
    </submittedName>
</protein>
<feature type="chain" id="PRO_5025687344" evidence="2">
    <location>
        <begin position="29"/>
        <end position="89"/>
    </location>
</feature>
<keyword evidence="2" id="KW-0732">Signal</keyword>
<dbReference type="EMBL" id="BKCJ010068170">
    <property type="protein sequence ID" value="GEW66255.1"/>
    <property type="molecule type" value="Genomic_DNA"/>
</dbReference>
<feature type="region of interest" description="Disordered" evidence="1">
    <location>
        <begin position="33"/>
        <end position="89"/>
    </location>
</feature>
<evidence type="ECO:0000313" key="3">
    <source>
        <dbReference type="EMBL" id="GEW66255.1"/>
    </source>
</evidence>
<reference evidence="3" key="1">
    <citation type="journal article" date="2019" name="Sci. Rep.">
        <title>Draft genome of Tanacetum cinerariifolium, the natural source of mosquito coil.</title>
        <authorList>
            <person name="Yamashiro T."/>
            <person name="Shiraishi A."/>
            <person name="Satake H."/>
            <person name="Nakayama K."/>
        </authorList>
    </citation>
    <scope>NUCLEOTIDE SEQUENCE</scope>
</reference>
<sequence length="89" mass="9248">MQLSCSESFRSFWSLALTLVSLCPLVENIEGATKSGSQATSTIGTQTGTQGASQSASQAGGNVIRSQAADIVSPMRRTKKSASRPTPTK</sequence>
<evidence type="ECO:0000256" key="1">
    <source>
        <dbReference type="SAM" id="MobiDB-lite"/>
    </source>
</evidence>
<feature type="signal peptide" evidence="2">
    <location>
        <begin position="1"/>
        <end position="28"/>
    </location>
</feature>
<proteinExistence type="predicted"/>
<feature type="compositionally biased region" description="Low complexity" evidence="1">
    <location>
        <begin position="35"/>
        <end position="61"/>
    </location>
</feature>